<evidence type="ECO:0000259" key="2">
    <source>
        <dbReference type="Pfam" id="PF13968"/>
    </source>
</evidence>
<feature type="domain" description="DUF4220" evidence="2">
    <location>
        <begin position="50"/>
        <end position="356"/>
    </location>
</feature>
<feature type="transmembrane region" description="Helical" evidence="1">
    <location>
        <begin position="48"/>
        <end position="67"/>
    </location>
</feature>
<feature type="transmembrane region" description="Helical" evidence="1">
    <location>
        <begin position="108"/>
        <end position="128"/>
    </location>
</feature>
<accession>A0A2I0WUY5</accession>
<keyword evidence="1" id="KW-0472">Membrane</keyword>
<evidence type="ECO:0000256" key="1">
    <source>
        <dbReference type="SAM" id="Phobius"/>
    </source>
</evidence>
<reference evidence="3 4" key="1">
    <citation type="journal article" date="2016" name="Sci. Rep.">
        <title>The Dendrobium catenatum Lindl. genome sequence provides insights into polysaccharide synthase, floral development and adaptive evolution.</title>
        <authorList>
            <person name="Zhang G.Q."/>
            <person name="Xu Q."/>
            <person name="Bian C."/>
            <person name="Tsai W.C."/>
            <person name="Yeh C.M."/>
            <person name="Liu K.W."/>
            <person name="Yoshida K."/>
            <person name="Zhang L.S."/>
            <person name="Chang S.B."/>
            <person name="Chen F."/>
            <person name="Shi Y."/>
            <person name="Su Y.Y."/>
            <person name="Zhang Y.Q."/>
            <person name="Chen L.J."/>
            <person name="Yin Y."/>
            <person name="Lin M."/>
            <person name="Huang H."/>
            <person name="Deng H."/>
            <person name="Wang Z.W."/>
            <person name="Zhu S.L."/>
            <person name="Zhao X."/>
            <person name="Deng C."/>
            <person name="Niu S.C."/>
            <person name="Huang J."/>
            <person name="Wang M."/>
            <person name="Liu G.H."/>
            <person name="Yang H.J."/>
            <person name="Xiao X.J."/>
            <person name="Hsiao Y.Y."/>
            <person name="Wu W.L."/>
            <person name="Chen Y.Y."/>
            <person name="Mitsuda N."/>
            <person name="Ohme-Takagi M."/>
            <person name="Luo Y.B."/>
            <person name="Van de Peer Y."/>
            <person name="Liu Z.J."/>
        </authorList>
    </citation>
    <scope>NUCLEOTIDE SEQUENCE [LARGE SCALE GENOMIC DNA]</scope>
    <source>
        <tissue evidence="3">The whole plant</tissue>
    </source>
</reference>
<dbReference type="OrthoDB" id="1689146at2759"/>
<feature type="transmembrane region" description="Helical" evidence="1">
    <location>
        <begin position="79"/>
        <end position="101"/>
    </location>
</feature>
<keyword evidence="4" id="KW-1185">Reference proteome</keyword>
<dbReference type="EMBL" id="KZ502442">
    <property type="protein sequence ID" value="PKU79472.1"/>
    <property type="molecule type" value="Genomic_DNA"/>
</dbReference>
<dbReference type="Pfam" id="PF13968">
    <property type="entry name" value="DUF4220"/>
    <property type="match status" value="1"/>
</dbReference>
<protein>
    <recommendedName>
        <fullName evidence="2">DUF4220 domain-containing protein</fullName>
    </recommendedName>
</protein>
<keyword evidence="1" id="KW-0812">Transmembrane</keyword>
<feature type="transmembrane region" description="Helical" evidence="1">
    <location>
        <begin position="254"/>
        <end position="273"/>
    </location>
</feature>
<dbReference type="Proteomes" id="UP000233837">
    <property type="component" value="Unassembled WGS sequence"/>
</dbReference>
<reference evidence="3 4" key="2">
    <citation type="journal article" date="2017" name="Nature">
        <title>The Apostasia genome and the evolution of orchids.</title>
        <authorList>
            <person name="Zhang G.Q."/>
            <person name="Liu K.W."/>
            <person name="Li Z."/>
            <person name="Lohaus R."/>
            <person name="Hsiao Y.Y."/>
            <person name="Niu S.C."/>
            <person name="Wang J.Y."/>
            <person name="Lin Y.C."/>
            <person name="Xu Q."/>
            <person name="Chen L.J."/>
            <person name="Yoshida K."/>
            <person name="Fujiwara S."/>
            <person name="Wang Z.W."/>
            <person name="Zhang Y.Q."/>
            <person name="Mitsuda N."/>
            <person name="Wang M."/>
            <person name="Liu G.H."/>
            <person name="Pecoraro L."/>
            <person name="Huang H.X."/>
            <person name="Xiao X.J."/>
            <person name="Lin M."/>
            <person name="Wu X.Y."/>
            <person name="Wu W.L."/>
            <person name="Chen Y.Y."/>
            <person name="Chang S.B."/>
            <person name="Sakamoto S."/>
            <person name="Ohme-Takagi M."/>
            <person name="Yagi M."/>
            <person name="Zeng S.J."/>
            <person name="Shen C.Y."/>
            <person name="Yeh C.M."/>
            <person name="Luo Y.B."/>
            <person name="Tsai W.C."/>
            <person name="Van de Peer Y."/>
            <person name="Liu Z.J."/>
        </authorList>
    </citation>
    <scope>NUCLEOTIDE SEQUENCE [LARGE SCALE GENOMIC DNA]</scope>
    <source>
        <tissue evidence="3">The whole plant</tissue>
    </source>
</reference>
<gene>
    <name evidence="3" type="ORF">MA16_Dca000818</name>
</gene>
<dbReference type="PANTHER" id="PTHR31325">
    <property type="entry name" value="OS01G0798800 PROTEIN-RELATED"/>
    <property type="match status" value="1"/>
</dbReference>
<evidence type="ECO:0000313" key="4">
    <source>
        <dbReference type="Proteomes" id="UP000233837"/>
    </source>
</evidence>
<feature type="transmembrane region" description="Helical" evidence="1">
    <location>
        <begin position="285"/>
        <end position="307"/>
    </location>
</feature>
<keyword evidence="1" id="KW-1133">Transmembrane helix</keyword>
<evidence type="ECO:0000313" key="3">
    <source>
        <dbReference type="EMBL" id="PKU79472.1"/>
    </source>
</evidence>
<dbReference type="InterPro" id="IPR025315">
    <property type="entry name" value="DUF4220"/>
</dbReference>
<organism evidence="3 4">
    <name type="scientific">Dendrobium catenatum</name>
    <dbReference type="NCBI Taxonomy" id="906689"/>
    <lineage>
        <taxon>Eukaryota</taxon>
        <taxon>Viridiplantae</taxon>
        <taxon>Streptophyta</taxon>
        <taxon>Embryophyta</taxon>
        <taxon>Tracheophyta</taxon>
        <taxon>Spermatophyta</taxon>
        <taxon>Magnoliopsida</taxon>
        <taxon>Liliopsida</taxon>
        <taxon>Asparagales</taxon>
        <taxon>Orchidaceae</taxon>
        <taxon>Epidendroideae</taxon>
        <taxon>Malaxideae</taxon>
        <taxon>Dendrobiinae</taxon>
        <taxon>Dendrobium</taxon>
    </lineage>
</organism>
<name>A0A2I0WUY5_9ASPA</name>
<proteinExistence type="predicted"/>
<feature type="transmembrane region" description="Helical" evidence="1">
    <location>
        <begin position="16"/>
        <end position="36"/>
    </location>
</feature>
<dbReference type="InterPro" id="IPR007658">
    <property type="entry name" value="DUF594"/>
</dbReference>
<dbReference type="Pfam" id="PF04578">
    <property type="entry name" value="DUF594"/>
    <property type="match status" value="1"/>
</dbReference>
<sequence length="692" mass="79998">MEIPLKYKQLWNNWDVRVLILLSLSIQIILIFLGRLRRTSTSRWIRMVVWVSYILADWVASFALGNLSSNMDDSSSSNVVIAFWAPFLILHLGGPDTITAYSMEDNELWARHLLGLGYELFIAFYVLFRSLPDTRLLMPTLLIFLVGIIKYVERSYSLYKASVEGIQSSINPLSPTKLERTNDLNALSQDFWLYYAAKPSFIDVAPYSDKYLIIKTIFMNISAEEVLMVIRKELSNAYDEFYTKSIVNHSILGYVLRVLCSTCILLAFSLFILEPKNDFNKLDVAITYVLLATSICLDFMATVMLMFSDRMIVYLLNVKKLSKWSVLLAKFFVRIKKACPKRKYWSIKLPQLNLLSNCLSISSPNKTLQHRMMSWVAKRLRFVQEIKLNITPLIGESIKLETFTLHTIQPVQATQDVLELIVSHLKSRIHLDLFDFNEPAGSSSLRQVTTIRNWAVEPFVQLFEKFSLEKQVLIWHITTDLCFYWNSESQHLLEPHQTKMEVEKNRLKGVKRTSTKMETCKYLSNYMMHTVMIRSYMMSNMGGESHILAGKVIKDMVEFIHKSYDGHHLQMPNEIVEACMKMKETPIEFGNLITSLFGTARVLAHLMLVISEEERWQVITTAWVELLQKVAMSSKGNIHMKQLSIGDDLLTFVWLLNKNINANILDEPVAAIYGVYDKIWDFLSEIKSHLNL</sequence>
<dbReference type="AlphaFoldDB" id="A0A2I0WUY5"/>